<evidence type="ECO:0000313" key="1">
    <source>
        <dbReference type="EMBL" id="QHU15068.1"/>
    </source>
</evidence>
<protein>
    <submittedName>
        <fullName evidence="1">Uncharacterized protein</fullName>
    </submittedName>
</protein>
<organism evidence="1">
    <name type="scientific">viral metagenome</name>
    <dbReference type="NCBI Taxonomy" id="1070528"/>
    <lineage>
        <taxon>unclassified sequences</taxon>
        <taxon>metagenomes</taxon>
        <taxon>organismal metagenomes</taxon>
    </lineage>
</organism>
<proteinExistence type="predicted"/>
<dbReference type="AlphaFoldDB" id="A0A6C0KFG8"/>
<accession>A0A6C0KFG8</accession>
<name>A0A6C0KFG8_9ZZZZ</name>
<sequence>MTILTDSQKLLVLNLVIETIIIPSNKYYRNAITKIQRFWRKRSGYYGYTPMTEFKIKNYSGEQYLSELGYGISPPRLKRSINCCRGGCLSHQQKKRYSILMKAHKLFKKDITKILKNYEDPLIYKIPHPLDCVCNNYENLYTLEELWRLKNYDHFQLELTPKTRYKLSRLNRNKIYLILAQDKINWVTRNIMINFLKSKNIIT</sequence>
<dbReference type="EMBL" id="MN740849">
    <property type="protein sequence ID" value="QHU15068.1"/>
    <property type="molecule type" value="Genomic_DNA"/>
</dbReference>
<reference evidence="1" key="1">
    <citation type="journal article" date="2020" name="Nature">
        <title>Giant virus diversity and host interactions through global metagenomics.</title>
        <authorList>
            <person name="Schulz F."/>
            <person name="Roux S."/>
            <person name="Paez-Espino D."/>
            <person name="Jungbluth S."/>
            <person name="Walsh D.A."/>
            <person name="Denef V.J."/>
            <person name="McMahon K.D."/>
            <person name="Konstantinidis K.T."/>
            <person name="Eloe-Fadrosh E.A."/>
            <person name="Kyrpides N.C."/>
            <person name="Woyke T."/>
        </authorList>
    </citation>
    <scope>NUCLEOTIDE SEQUENCE</scope>
    <source>
        <strain evidence="1">GVMAG-S-1102244-55</strain>
    </source>
</reference>